<protein>
    <submittedName>
        <fullName evidence="1">Uncharacterized protein</fullName>
    </submittedName>
</protein>
<dbReference type="AlphaFoldDB" id="A0AA37U4V6"/>
<gene>
    <name evidence="1" type="ORF">Heshes_24890</name>
</gene>
<comment type="caution">
    <text evidence="1">The sequence shown here is derived from an EMBL/GenBank/DDBJ whole genome shotgun (WGS) entry which is preliminary data.</text>
</comment>
<name>A0AA37U4V6_9BACL</name>
<organism evidence="1 2">
    <name type="scientific">Alicyclobacillus hesperidum</name>
    <dbReference type="NCBI Taxonomy" id="89784"/>
    <lineage>
        <taxon>Bacteria</taxon>
        <taxon>Bacillati</taxon>
        <taxon>Bacillota</taxon>
        <taxon>Bacilli</taxon>
        <taxon>Bacillales</taxon>
        <taxon>Alicyclobacillaceae</taxon>
        <taxon>Alicyclobacillus</taxon>
    </lineage>
</organism>
<sequence>MHGAPTHVESARQSIYIHALFAVKDQIEYVLLSVRQCAGH</sequence>
<evidence type="ECO:0000313" key="2">
    <source>
        <dbReference type="Proteomes" id="UP001157137"/>
    </source>
</evidence>
<reference evidence="1" key="1">
    <citation type="submission" date="2023-02" db="EMBL/GenBank/DDBJ databases">
        <title>Proposal of a novel subspecies: Alicyclobacillus hesperidum subspecies aegle.</title>
        <authorList>
            <person name="Goto K."/>
            <person name="Fujii T."/>
            <person name="Yasui K."/>
            <person name="Mochida K."/>
            <person name="Kato-Tanaka Y."/>
            <person name="Morohoshi S."/>
            <person name="An S.Y."/>
            <person name="Kasai H."/>
            <person name="Yokota A."/>
        </authorList>
    </citation>
    <scope>NUCLEOTIDE SEQUENCE</scope>
    <source>
        <strain evidence="1">DSM 12766</strain>
    </source>
</reference>
<dbReference type="EMBL" id="BSRA01000017">
    <property type="protein sequence ID" value="GLV14805.1"/>
    <property type="molecule type" value="Genomic_DNA"/>
</dbReference>
<proteinExistence type="predicted"/>
<dbReference type="Proteomes" id="UP001157137">
    <property type="component" value="Unassembled WGS sequence"/>
</dbReference>
<accession>A0AA37U4V6</accession>
<evidence type="ECO:0000313" key="1">
    <source>
        <dbReference type="EMBL" id="GLV14805.1"/>
    </source>
</evidence>